<dbReference type="PATRIC" id="fig|582680.6.peg.2822"/>
<evidence type="ECO:0000313" key="2">
    <source>
        <dbReference type="EMBL" id="KJL32278.1"/>
    </source>
</evidence>
<dbReference type="NCBIfam" id="NF046112">
    <property type="entry name" value="MSMEG_6209_Nter"/>
    <property type="match status" value="1"/>
</dbReference>
<evidence type="ECO:0000313" key="3">
    <source>
        <dbReference type="Proteomes" id="UP000033740"/>
    </source>
</evidence>
<dbReference type="Gene3D" id="1.10.8.1060">
    <property type="entry name" value="Corynebacterium glutamicum thioredoxin-dependent arsenate reductase, N-terminal domain"/>
    <property type="match status" value="1"/>
</dbReference>
<comment type="caution">
    <text evidence="2">The sequence shown here is derived from an EMBL/GenBank/DDBJ whole genome shotgun (WGS) entry which is preliminary data.</text>
</comment>
<dbReference type="EMBL" id="JYIX01000037">
    <property type="protein sequence ID" value="KJL32278.1"/>
    <property type="molecule type" value="Genomic_DNA"/>
</dbReference>
<keyword evidence="3" id="KW-1185">Reference proteome</keyword>
<dbReference type="Proteomes" id="UP000033740">
    <property type="component" value="Unassembled WGS sequence"/>
</dbReference>
<name>A0A0F0LGM1_9MICO</name>
<accession>A0A0F0LGM1</accession>
<organism evidence="2 3">
    <name type="scientific">Microbacterium azadirachtae</name>
    <dbReference type="NCBI Taxonomy" id="582680"/>
    <lineage>
        <taxon>Bacteria</taxon>
        <taxon>Bacillati</taxon>
        <taxon>Actinomycetota</taxon>
        <taxon>Actinomycetes</taxon>
        <taxon>Micrococcales</taxon>
        <taxon>Microbacteriaceae</taxon>
        <taxon>Microbacterium</taxon>
    </lineage>
</organism>
<evidence type="ECO:0000256" key="1">
    <source>
        <dbReference type="SAM" id="MobiDB-lite"/>
    </source>
</evidence>
<gene>
    <name evidence="2" type="ORF">RS86_02750</name>
</gene>
<reference evidence="2 3" key="1">
    <citation type="submission" date="2015-02" db="EMBL/GenBank/DDBJ databases">
        <title>Draft genome sequences of ten Microbacterium spp. with emphasis on heavy metal contaminated environments.</title>
        <authorList>
            <person name="Corretto E."/>
        </authorList>
    </citation>
    <scope>NUCLEOTIDE SEQUENCE [LARGE SCALE GENOMIC DNA]</scope>
    <source>
        <strain evidence="2 3">ARN176</strain>
    </source>
</reference>
<proteinExistence type="predicted"/>
<sequence>MFLTGVQAEADDGAMTREPSDEDKAIADVIERLQARFPQTAEIEIDGAVRDAQRSFERARVRDFVPVLVEREARARIERPVH</sequence>
<dbReference type="AlphaFoldDB" id="A0A0F0LGM1"/>
<feature type="region of interest" description="Disordered" evidence="1">
    <location>
        <begin position="1"/>
        <end position="21"/>
    </location>
</feature>
<protein>
    <submittedName>
        <fullName evidence="2">Uncharacterized protein</fullName>
    </submittedName>
</protein>